<dbReference type="GO" id="GO:0009279">
    <property type="term" value="C:cell outer membrane"/>
    <property type="evidence" value="ECO:0007669"/>
    <property type="project" value="UniProtKB-SubCell"/>
</dbReference>
<evidence type="ECO:0000256" key="3">
    <source>
        <dbReference type="ARBA" id="ARBA00022692"/>
    </source>
</evidence>
<dbReference type="GO" id="GO:1990281">
    <property type="term" value="C:efflux pump complex"/>
    <property type="evidence" value="ECO:0007669"/>
    <property type="project" value="TreeGrafter"/>
</dbReference>
<dbReference type="GO" id="GO:0015562">
    <property type="term" value="F:efflux transmembrane transporter activity"/>
    <property type="evidence" value="ECO:0007669"/>
    <property type="project" value="InterPro"/>
</dbReference>
<organism evidence="6 7">
    <name type="scientific">Marseilla massiliensis</name>
    <dbReference type="NCBI Taxonomy" id="1841864"/>
    <lineage>
        <taxon>Bacteria</taxon>
        <taxon>Pseudomonadati</taxon>
        <taxon>Bacteroidota</taxon>
        <taxon>Bacteroidia</taxon>
        <taxon>Bacteroidales</taxon>
        <taxon>Prevotellaceae</taxon>
        <taxon>Marseilla</taxon>
    </lineage>
</organism>
<reference evidence="6 7" key="1">
    <citation type="journal article" date="2021" name="Sci. Rep.">
        <title>The distribution of antibiotic resistance genes in chicken gut microbiota commensals.</title>
        <authorList>
            <person name="Juricova H."/>
            <person name="Matiasovicova J."/>
            <person name="Kubasova T."/>
            <person name="Cejkova D."/>
            <person name="Rychlik I."/>
        </authorList>
    </citation>
    <scope>NUCLEOTIDE SEQUENCE [LARGE SCALE GENOMIC DNA]</scope>
    <source>
        <strain evidence="6 7">An819</strain>
    </source>
</reference>
<dbReference type="SUPFAM" id="SSF56954">
    <property type="entry name" value="Outer membrane efflux proteins (OEP)"/>
    <property type="match status" value="1"/>
</dbReference>
<dbReference type="EMBL" id="JACJJL010000013">
    <property type="protein sequence ID" value="MBM6661871.1"/>
    <property type="molecule type" value="Genomic_DNA"/>
</dbReference>
<comment type="subcellular location">
    <subcellularLocation>
        <location evidence="1">Cell outer membrane</location>
    </subcellularLocation>
</comment>
<accession>A0A939B4V0</accession>
<protein>
    <submittedName>
        <fullName evidence="6">TolC family protein</fullName>
    </submittedName>
</protein>
<keyword evidence="2" id="KW-1134">Transmembrane beta strand</keyword>
<keyword evidence="4" id="KW-0472">Membrane</keyword>
<dbReference type="PANTHER" id="PTHR30026:SF20">
    <property type="entry name" value="OUTER MEMBRANE PROTEIN TOLC"/>
    <property type="match status" value="1"/>
</dbReference>
<evidence type="ECO:0000313" key="7">
    <source>
        <dbReference type="Proteomes" id="UP000764045"/>
    </source>
</evidence>
<dbReference type="GO" id="GO:0015288">
    <property type="term" value="F:porin activity"/>
    <property type="evidence" value="ECO:0007669"/>
    <property type="project" value="TreeGrafter"/>
</dbReference>
<sequence length="431" mass="49493">MNRFLLFFTLSVFSLYSSGQDGAHLLLYRYIETAKRNSPLINDYRNSIEIERAEQERLKAVYLHSQLELNGDYLFVPIISKDGGRTSFKFNAQDAADYYGYDLGESSGHLHAGVTLTQPLLGRAPYKAAREQSQINMETARYNIRLEEHLLERMVTEQYLLCLLDQTQATFADSIDMLLERKAETVRKLADCGMAKQSDLRLIAIEQSANDELRCSYLQSFHAHLMELNTICGISDTNDILLPDIDIGPCLPATDGESLFTEQYVHDSLNVDASWRSFNLKYKPRLDLFVDGGMQAGAFSEWYRHFGLSAGLTLSWTIADGGQKKWKKRQSELRQHTISTYKANAANERDMRLKQSLAELGRFERRLDAMAKRIGEYDGILSDYSKEMEAGQVSVLDYMQLLHDRIQAERDRLLLQANRKLIIVTYNYWNH</sequence>
<evidence type="ECO:0000313" key="6">
    <source>
        <dbReference type="EMBL" id="MBM6661871.1"/>
    </source>
</evidence>
<dbReference type="Proteomes" id="UP000764045">
    <property type="component" value="Unassembled WGS sequence"/>
</dbReference>
<keyword evidence="5" id="KW-0998">Cell outer membrane</keyword>
<evidence type="ECO:0000256" key="1">
    <source>
        <dbReference type="ARBA" id="ARBA00004442"/>
    </source>
</evidence>
<keyword evidence="7" id="KW-1185">Reference proteome</keyword>
<evidence type="ECO:0000256" key="2">
    <source>
        <dbReference type="ARBA" id="ARBA00022452"/>
    </source>
</evidence>
<evidence type="ECO:0000256" key="5">
    <source>
        <dbReference type="ARBA" id="ARBA00023237"/>
    </source>
</evidence>
<evidence type="ECO:0000256" key="4">
    <source>
        <dbReference type="ARBA" id="ARBA00023136"/>
    </source>
</evidence>
<dbReference type="InterPro" id="IPR051906">
    <property type="entry name" value="TolC-like"/>
</dbReference>
<proteinExistence type="predicted"/>
<dbReference type="AlphaFoldDB" id="A0A939B4V0"/>
<keyword evidence="3" id="KW-0812">Transmembrane</keyword>
<dbReference type="Gene3D" id="1.20.1600.10">
    <property type="entry name" value="Outer membrane efflux proteins (OEP)"/>
    <property type="match status" value="1"/>
</dbReference>
<comment type="caution">
    <text evidence="6">The sequence shown here is derived from an EMBL/GenBank/DDBJ whole genome shotgun (WGS) entry which is preliminary data.</text>
</comment>
<name>A0A939B4V0_9BACT</name>
<gene>
    <name evidence="6" type="ORF">H6B30_08955</name>
</gene>
<dbReference type="PANTHER" id="PTHR30026">
    <property type="entry name" value="OUTER MEMBRANE PROTEIN TOLC"/>
    <property type="match status" value="1"/>
</dbReference>